<dbReference type="Pfam" id="PF00583">
    <property type="entry name" value="Acetyltransf_1"/>
    <property type="match status" value="1"/>
</dbReference>
<accession>A0A433JPL3</accession>
<name>A0A433JPL3_9MICO</name>
<dbReference type="GO" id="GO:0016747">
    <property type="term" value="F:acyltransferase activity, transferring groups other than amino-acyl groups"/>
    <property type="evidence" value="ECO:0007669"/>
    <property type="project" value="InterPro"/>
</dbReference>
<dbReference type="Proteomes" id="UP000274909">
    <property type="component" value="Unassembled WGS sequence"/>
</dbReference>
<keyword evidence="2" id="KW-0012">Acyltransferase</keyword>
<evidence type="ECO:0000256" key="1">
    <source>
        <dbReference type="ARBA" id="ARBA00022679"/>
    </source>
</evidence>
<dbReference type="OrthoDB" id="9799092at2"/>
<feature type="domain" description="N-acetyltransferase" evidence="3">
    <location>
        <begin position="192"/>
        <end position="346"/>
    </location>
</feature>
<evidence type="ECO:0000259" key="3">
    <source>
        <dbReference type="PROSITE" id="PS51186"/>
    </source>
</evidence>
<dbReference type="InterPro" id="IPR016181">
    <property type="entry name" value="Acyl_CoA_acyltransferase"/>
</dbReference>
<dbReference type="PANTHER" id="PTHR43877">
    <property type="entry name" value="AMINOALKYLPHOSPHONATE N-ACETYLTRANSFERASE-RELATED-RELATED"/>
    <property type="match status" value="1"/>
</dbReference>
<comment type="caution">
    <text evidence="4">The sequence shown here is derived from an EMBL/GenBank/DDBJ whole genome shotgun (WGS) entry which is preliminary data.</text>
</comment>
<dbReference type="InterPro" id="IPR000182">
    <property type="entry name" value="GNAT_dom"/>
</dbReference>
<evidence type="ECO:0000256" key="2">
    <source>
        <dbReference type="ARBA" id="ARBA00023315"/>
    </source>
</evidence>
<protein>
    <submittedName>
        <fullName evidence="4">GNAT family N-acetyltransferase</fullName>
    </submittedName>
</protein>
<gene>
    <name evidence="4" type="ORF">ELQ94_11295</name>
</gene>
<keyword evidence="5" id="KW-1185">Reference proteome</keyword>
<dbReference type="Gene3D" id="3.40.630.30">
    <property type="match status" value="1"/>
</dbReference>
<dbReference type="InterPro" id="IPR050832">
    <property type="entry name" value="Bact_Acetyltransf"/>
</dbReference>
<dbReference type="AlphaFoldDB" id="A0A433JPL3"/>
<dbReference type="SUPFAM" id="SSF55729">
    <property type="entry name" value="Acyl-CoA N-acyltransferases (Nat)"/>
    <property type="match status" value="2"/>
</dbReference>
<organism evidence="4 5">
    <name type="scientific">Labedella endophytica</name>
    <dbReference type="NCBI Taxonomy" id="1523160"/>
    <lineage>
        <taxon>Bacteria</taxon>
        <taxon>Bacillati</taxon>
        <taxon>Actinomycetota</taxon>
        <taxon>Actinomycetes</taxon>
        <taxon>Micrococcales</taxon>
        <taxon>Microbacteriaceae</taxon>
        <taxon>Labedella</taxon>
    </lineage>
</organism>
<dbReference type="PROSITE" id="PS51186">
    <property type="entry name" value="GNAT"/>
    <property type="match status" value="2"/>
</dbReference>
<dbReference type="EMBL" id="RZGZ01000003">
    <property type="protein sequence ID" value="RUQ98915.1"/>
    <property type="molecule type" value="Genomic_DNA"/>
</dbReference>
<feature type="domain" description="N-acetyltransferase" evidence="3">
    <location>
        <begin position="26"/>
        <end position="184"/>
    </location>
</feature>
<reference evidence="4 5" key="1">
    <citation type="submission" date="2018-12" db="EMBL/GenBank/DDBJ databases">
        <authorList>
            <person name="Li F."/>
        </authorList>
    </citation>
    <scope>NUCLEOTIDE SEQUENCE [LARGE SCALE GENOMIC DNA]</scope>
    <source>
        <strain evidence="4 5">EGI 6500705</strain>
    </source>
</reference>
<sequence length="346" mass="37943">MSTVPPLSARIPTPVRLPVPSHPDVHEWRPATAADVDAIHATQRAMDAVDHPTWTTPRSEIAEDFESAHIDVAADSLLALAVDGTVLAWGMTPLGPGQESRVQSYVLGGVHPDWRERGIGRELMAWQIARSTQQLASSDKTLPGWTVSYQEESNASGAALARRFGMRLERYFTSMERVIAEPVPDLATPDGITVVPYSSELAEATRIARNDAFRDHWGSQPTLEERWRQFVEGEEFRDDLSWVAVEDDADGGRRVVAFALSTINEGDWEVQGFSSGYVALIGVVRDRRRRGLAPACISALLRSYADAGLEKAILDVDTESPTGANTLYSGMGFAPTTRSLAFVIER</sequence>
<keyword evidence="1 4" id="KW-0808">Transferase</keyword>
<evidence type="ECO:0000313" key="5">
    <source>
        <dbReference type="Proteomes" id="UP000274909"/>
    </source>
</evidence>
<evidence type="ECO:0000313" key="4">
    <source>
        <dbReference type="EMBL" id="RUQ98915.1"/>
    </source>
</evidence>
<proteinExistence type="predicted"/>
<dbReference type="RefSeq" id="WP_127050406.1">
    <property type="nucleotide sequence ID" value="NZ_RZGZ01000003.1"/>
</dbReference>